<evidence type="ECO:0000256" key="2">
    <source>
        <dbReference type="ARBA" id="ARBA00022730"/>
    </source>
</evidence>
<comment type="function">
    <text evidence="6 7">This protein binds to 23S rRNA in the presence of protein L20.</text>
</comment>
<dbReference type="Proteomes" id="UP000824633">
    <property type="component" value="Chromosome"/>
</dbReference>
<dbReference type="GO" id="GO:0005840">
    <property type="term" value="C:ribosome"/>
    <property type="evidence" value="ECO:0007669"/>
    <property type="project" value="UniProtKB-KW"/>
</dbReference>
<dbReference type="Pfam" id="PF00829">
    <property type="entry name" value="Ribosomal_L21p"/>
    <property type="match status" value="1"/>
</dbReference>
<keyword evidence="2 6" id="KW-0699">rRNA-binding</keyword>
<keyword evidence="3 6" id="KW-0694">RNA-binding</keyword>
<evidence type="ECO:0000313" key="8">
    <source>
        <dbReference type="EMBL" id="BCZ44713.1"/>
    </source>
</evidence>
<sequence>MYAVVATGGKQYRVQAGDVIFVEKLIAEVDSTVELTEVLAVETDNAGIKIGTPVVEGAKVVAKVVAQGKAKKVIVFKYKSKKDYRRKNGHRQPYTKLIIEKIEA</sequence>
<comment type="similarity">
    <text evidence="1 6 7">Belongs to the bacterial ribosomal protein bL21 family.</text>
</comment>
<dbReference type="PANTHER" id="PTHR21349">
    <property type="entry name" value="50S RIBOSOMAL PROTEIN L21"/>
    <property type="match status" value="1"/>
</dbReference>
<dbReference type="InterPro" id="IPR001787">
    <property type="entry name" value="Ribosomal_bL21"/>
</dbReference>
<dbReference type="InterPro" id="IPR018258">
    <property type="entry name" value="Ribosomal_bL21_CS"/>
</dbReference>
<evidence type="ECO:0000256" key="7">
    <source>
        <dbReference type="RuleBase" id="RU000562"/>
    </source>
</evidence>
<reference evidence="9" key="1">
    <citation type="submission" date="2021-07" db="EMBL/GenBank/DDBJ databases">
        <title>Complete genome sequencing of a Clostridium isolate.</title>
        <authorList>
            <person name="Ueki A."/>
            <person name="Tonouchi A."/>
        </authorList>
    </citation>
    <scope>NUCLEOTIDE SEQUENCE [LARGE SCALE GENOMIC DNA]</scope>
    <source>
        <strain evidence="9">C5S11</strain>
    </source>
</reference>
<evidence type="ECO:0000256" key="5">
    <source>
        <dbReference type="ARBA" id="ARBA00023274"/>
    </source>
</evidence>
<dbReference type="EMBL" id="AP024849">
    <property type="protein sequence ID" value="BCZ44713.1"/>
    <property type="molecule type" value="Genomic_DNA"/>
</dbReference>
<name>A0ABM7T0K8_9CLOT</name>
<protein>
    <recommendedName>
        <fullName evidence="6">Large ribosomal subunit protein bL21</fullName>
    </recommendedName>
</protein>
<evidence type="ECO:0000256" key="6">
    <source>
        <dbReference type="HAMAP-Rule" id="MF_01363"/>
    </source>
</evidence>
<comment type="subunit">
    <text evidence="6">Part of the 50S ribosomal subunit. Contacts protein L20.</text>
</comment>
<gene>
    <name evidence="6 8" type="primary">rplU</name>
    <name evidence="8" type="ORF">psyc5s11_07800</name>
</gene>
<accession>A0ABM7T0K8</accession>
<dbReference type="InterPro" id="IPR036164">
    <property type="entry name" value="bL21-like_sf"/>
</dbReference>
<keyword evidence="5 6" id="KW-0687">Ribonucleoprotein</keyword>
<dbReference type="PANTHER" id="PTHR21349:SF0">
    <property type="entry name" value="LARGE RIBOSOMAL SUBUNIT PROTEIN BL21M"/>
    <property type="match status" value="1"/>
</dbReference>
<dbReference type="NCBIfam" id="TIGR00061">
    <property type="entry name" value="L21"/>
    <property type="match status" value="1"/>
</dbReference>
<keyword evidence="4 6" id="KW-0689">Ribosomal protein</keyword>
<evidence type="ECO:0000313" key="9">
    <source>
        <dbReference type="Proteomes" id="UP000824633"/>
    </source>
</evidence>
<dbReference type="HAMAP" id="MF_01363">
    <property type="entry name" value="Ribosomal_bL21"/>
    <property type="match status" value="1"/>
</dbReference>
<dbReference type="RefSeq" id="WP_224036371.1">
    <property type="nucleotide sequence ID" value="NZ_AP024849.1"/>
</dbReference>
<organism evidence="8 9">
    <name type="scientific">Clostridium gelidum</name>
    <dbReference type="NCBI Taxonomy" id="704125"/>
    <lineage>
        <taxon>Bacteria</taxon>
        <taxon>Bacillati</taxon>
        <taxon>Bacillota</taxon>
        <taxon>Clostridia</taxon>
        <taxon>Eubacteriales</taxon>
        <taxon>Clostridiaceae</taxon>
        <taxon>Clostridium</taxon>
    </lineage>
</organism>
<dbReference type="SUPFAM" id="SSF141091">
    <property type="entry name" value="L21p-like"/>
    <property type="match status" value="1"/>
</dbReference>
<dbReference type="PROSITE" id="PS01169">
    <property type="entry name" value="RIBOSOMAL_L21"/>
    <property type="match status" value="1"/>
</dbReference>
<evidence type="ECO:0000256" key="3">
    <source>
        <dbReference type="ARBA" id="ARBA00022884"/>
    </source>
</evidence>
<evidence type="ECO:0000256" key="1">
    <source>
        <dbReference type="ARBA" id="ARBA00008563"/>
    </source>
</evidence>
<evidence type="ECO:0000256" key="4">
    <source>
        <dbReference type="ARBA" id="ARBA00022980"/>
    </source>
</evidence>
<keyword evidence="9" id="KW-1185">Reference proteome</keyword>
<proteinExistence type="inferred from homology"/>
<dbReference type="InterPro" id="IPR028909">
    <property type="entry name" value="bL21-like"/>
</dbReference>